<dbReference type="EMBL" id="MDYN01000018">
    <property type="protein sequence ID" value="OQD83042.1"/>
    <property type="molecule type" value="Genomic_DNA"/>
</dbReference>
<keyword evidence="3" id="KW-1185">Reference proteome</keyword>
<feature type="compositionally biased region" description="Basic and acidic residues" evidence="1">
    <location>
        <begin position="20"/>
        <end position="37"/>
    </location>
</feature>
<evidence type="ECO:0000313" key="3">
    <source>
        <dbReference type="Proteomes" id="UP000191672"/>
    </source>
</evidence>
<sequence>MVHSYENRGLEARSNSLSDSRSRVIKQERNVEREEKPRKQRKRALVAVSLIIYQTARVGSTECQYMRVHSDTPEEIKKRLAGLPPTSSARYGVYPSQAPRRQTLISMDSQSRNPYGEYEISMDGSVQYDEQSNYYAQTSPGYMVPSTREGTMVDYSTWGTQACDPVLNSRQSNGDYFQGAASLSQAQTAYGFSHPPGLSSDMNQSPGVNNSFSEVERTLPTPPTCQSQPQSQPQAPVTTMCPLPEELSGMTLAADPKNPFWNSHARGMAVPTVPSNGYTSPPVRTTPETGTPSPALTFEYMPMATTEDTTPPLPPAASSIPSSVAGNHTLYPGLDTIDEYRNGDNRLVCNNTFSRDKRSNSRLNALMSDCSPYSYGYSSGERSKARGSAGADETRCSAPTLMNGLPYSRVRHPEHHLALPFDLLAGPFPEYGRIESVTRHPISPLGYRDAY</sequence>
<accession>A0A1V6Q2E2</accession>
<organism evidence="2 3">
    <name type="scientific">Penicillium antarcticum</name>
    <dbReference type="NCBI Taxonomy" id="416450"/>
    <lineage>
        <taxon>Eukaryota</taxon>
        <taxon>Fungi</taxon>
        <taxon>Dikarya</taxon>
        <taxon>Ascomycota</taxon>
        <taxon>Pezizomycotina</taxon>
        <taxon>Eurotiomycetes</taxon>
        <taxon>Eurotiomycetidae</taxon>
        <taxon>Eurotiales</taxon>
        <taxon>Aspergillaceae</taxon>
        <taxon>Penicillium</taxon>
    </lineage>
</organism>
<dbReference type="Proteomes" id="UP000191672">
    <property type="component" value="Unassembled WGS sequence"/>
</dbReference>
<gene>
    <name evidence="2" type="ORF">PENANT_c018G04234</name>
</gene>
<protein>
    <submittedName>
        <fullName evidence="2">Uncharacterized protein</fullName>
    </submittedName>
</protein>
<dbReference type="STRING" id="416450.A0A1V6Q2E2"/>
<comment type="caution">
    <text evidence="2">The sequence shown here is derived from an EMBL/GenBank/DDBJ whole genome shotgun (WGS) entry which is preliminary data.</text>
</comment>
<evidence type="ECO:0000313" key="2">
    <source>
        <dbReference type="EMBL" id="OQD83042.1"/>
    </source>
</evidence>
<feature type="compositionally biased region" description="Basic and acidic residues" evidence="1">
    <location>
        <begin position="1"/>
        <end position="11"/>
    </location>
</feature>
<feature type="region of interest" description="Disordered" evidence="1">
    <location>
        <begin position="213"/>
        <end position="237"/>
    </location>
</feature>
<dbReference type="AlphaFoldDB" id="A0A1V6Q2E2"/>
<evidence type="ECO:0000256" key="1">
    <source>
        <dbReference type="SAM" id="MobiDB-lite"/>
    </source>
</evidence>
<reference evidence="3" key="1">
    <citation type="journal article" date="2017" name="Nat. Microbiol.">
        <title>Global analysis of biosynthetic gene clusters reveals vast potential of secondary metabolite production in Penicillium species.</title>
        <authorList>
            <person name="Nielsen J.C."/>
            <person name="Grijseels S."/>
            <person name="Prigent S."/>
            <person name="Ji B."/>
            <person name="Dainat J."/>
            <person name="Nielsen K.F."/>
            <person name="Frisvad J.C."/>
            <person name="Workman M."/>
            <person name="Nielsen J."/>
        </authorList>
    </citation>
    <scope>NUCLEOTIDE SEQUENCE [LARGE SCALE GENOMIC DNA]</scope>
    <source>
        <strain evidence="3">IBT 31811</strain>
    </source>
</reference>
<name>A0A1V6Q2E2_9EURO</name>
<proteinExistence type="predicted"/>
<feature type="compositionally biased region" description="Low complexity" evidence="1">
    <location>
        <begin position="224"/>
        <end position="237"/>
    </location>
</feature>
<feature type="region of interest" description="Disordered" evidence="1">
    <location>
        <begin position="1"/>
        <end position="40"/>
    </location>
</feature>